<organism evidence="1 2">
    <name type="scientific">Desulfovibrio subterraneus</name>
    <dbReference type="NCBI Taxonomy" id="2718620"/>
    <lineage>
        <taxon>Bacteria</taxon>
        <taxon>Pseudomonadati</taxon>
        <taxon>Thermodesulfobacteriota</taxon>
        <taxon>Desulfovibrionia</taxon>
        <taxon>Desulfovibrionales</taxon>
        <taxon>Desulfovibrionaceae</taxon>
        <taxon>Desulfovibrio</taxon>
    </lineage>
</organism>
<evidence type="ECO:0000313" key="2">
    <source>
        <dbReference type="Proteomes" id="UP000503840"/>
    </source>
</evidence>
<evidence type="ECO:0000313" key="1">
    <source>
        <dbReference type="EMBL" id="GFM31719.1"/>
    </source>
</evidence>
<reference evidence="1 2" key="1">
    <citation type="submission" date="2020-05" db="EMBL/GenBank/DDBJ databases">
        <title>Draft genome sequence of Desulfovibrio sp. strain HN2T.</title>
        <authorList>
            <person name="Ueno A."/>
            <person name="Tamazawa S."/>
            <person name="Tamamura S."/>
            <person name="Murakami T."/>
            <person name="Kiyama T."/>
            <person name="Inomata H."/>
            <person name="Amano Y."/>
            <person name="Miyakawa K."/>
            <person name="Tamaki H."/>
            <person name="Naganuma T."/>
            <person name="Kaneko K."/>
        </authorList>
    </citation>
    <scope>NUCLEOTIDE SEQUENCE [LARGE SCALE GENOMIC DNA]</scope>
    <source>
        <strain evidence="1 2">HN2</strain>
    </source>
</reference>
<accession>A0A7J0BDF3</accession>
<name>A0A7J0BDF3_9BACT</name>
<gene>
    <name evidence="1" type="ORF">DSM101010T_00840</name>
</gene>
<comment type="caution">
    <text evidence="1">The sequence shown here is derived from an EMBL/GenBank/DDBJ whole genome shotgun (WGS) entry which is preliminary data.</text>
</comment>
<dbReference type="Proteomes" id="UP000503840">
    <property type="component" value="Unassembled WGS sequence"/>
</dbReference>
<dbReference type="EMBL" id="BLVO01000001">
    <property type="protein sequence ID" value="GFM31719.1"/>
    <property type="molecule type" value="Genomic_DNA"/>
</dbReference>
<protein>
    <submittedName>
        <fullName evidence="1">Uncharacterized protein</fullName>
    </submittedName>
</protein>
<sequence>MSPAFQLKNVLFLFASGGQEPNVPAPRVSDANPLEGPQFRLNGNAALLNMSAFPIVGEENFYFSPPAGWNLALLHLV</sequence>
<keyword evidence="2" id="KW-1185">Reference proteome</keyword>
<dbReference type="AlphaFoldDB" id="A0A7J0BDF3"/>
<proteinExistence type="predicted"/>